<sequence>MSLFTATRPLDFNAAMNATSGQTQNVSMGSSTLPTFGKKYDFNSVANEPLVWSRDVNVSDSSILGYPRGPAFGVSSNSHYGTPRLDSYSFGQPAVSMSGSKGKESTPFFKSSGFGKSTFGINQKGSRTASYTATPDNDITGTRIQSICGMPTYKDKSQEELRFEDYQLGDTEERPLKLLYENDLQTLFEYVIPMISLPNGLSTAFFLACGPAMHIELYSSPKMLVITAISQWDFLCKSIQSAFLTAGTLAFNAATNAISGLSQNIYPGSSTSQTFGKKYDVNSVANEPLLWPRDSNVADFCAFGPLKASSFGVSSNSHFGIPSFNSYSFGQPAVSMSGIKGKESTLLQSSGYGKSAFGINQKGSRIASYIATSDIDNIFLDGGGIQSICGMQTYQHKSQEELRFEDYQLGDKGQKCGSSFGVSGTQGFGVIDKMRPFISPVFNQSTVNQPVYSHFPSTFAVERAGIDSLSNENSTPFSKPQQQSISHIFPPNTSLLNSCGTGSRVQSTASNVSFSPWIHSSPFAPFNPASSSSTTSTFSPSRNPWSLSTSTSLSPCSVSPSIYPLLAKPSGPDFDQKNYVPPTPVLTTGGAPQSTFCLNCLKQSQPTPPGLSNVSSTPLATSQNTPLFSVPLQPEMTPKVGATLPTTKSSHPSTGASCSEIGQGVGQQPSVNGQQSYFPRIMEVKPSPVMPPAETQPSVQISVEHPYLETSIQYGISSLPVSNNPALLIIRHSSLSHHRLPPQEYKPTSDKQKILFVMDKENASGVLRTEVIIIPRDRVRPTAESPLGADSSMDRMHDGDNVGDKPKLEPEEMHHDNCGNDKDVDGIMPKLQRADYYTVPPMEELLSKEKEEADFCCHVKDFVVGRHGYGSIKFLGETDVRKLDLDSAVQFNHREVVIHMDESKKPPVGQSLNKPAEITLLNVRCINKSTGKEYRDGPMVNKYRDMLIKKAVELDAEFVSYDPVEGQWKFRVSHL</sequence>
<dbReference type="PANTHER" id="PTHR23198">
    <property type="entry name" value="NUCLEOPORIN"/>
    <property type="match status" value="1"/>
</dbReference>
<dbReference type="GO" id="GO:0034398">
    <property type="term" value="P:telomere tethering at nuclear periphery"/>
    <property type="evidence" value="ECO:0007669"/>
    <property type="project" value="TreeGrafter"/>
</dbReference>
<dbReference type="InterPro" id="IPR007230">
    <property type="entry name" value="Nup98_auto-Pept-S59_dom"/>
</dbReference>
<evidence type="ECO:0000256" key="4">
    <source>
        <dbReference type="ARBA" id="ARBA00022927"/>
    </source>
</evidence>
<dbReference type="PROSITE" id="PS51434">
    <property type="entry name" value="NUP_C"/>
    <property type="match status" value="1"/>
</dbReference>
<dbReference type="Proteomes" id="UP001234989">
    <property type="component" value="Chromosome 2"/>
</dbReference>
<dbReference type="GO" id="GO:0006405">
    <property type="term" value="P:RNA export from nucleus"/>
    <property type="evidence" value="ECO:0007669"/>
    <property type="project" value="TreeGrafter"/>
</dbReference>
<evidence type="ECO:0000256" key="7">
    <source>
        <dbReference type="ARBA" id="ARBA00023242"/>
    </source>
</evidence>
<evidence type="ECO:0000259" key="10">
    <source>
        <dbReference type="PROSITE" id="PS51434"/>
    </source>
</evidence>
<name>A0AAF0Q555_SOLVR</name>
<organism evidence="11 12">
    <name type="scientific">Solanum verrucosum</name>
    <dbReference type="NCBI Taxonomy" id="315347"/>
    <lineage>
        <taxon>Eukaryota</taxon>
        <taxon>Viridiplantae</taxon>
        <taxon>Streptophyta</taxon>
        <taxon>Embryophyta</taxon>
        <taxon>Tracheophyta</taxon>
        <taxon>Spermatophyta</taxon>
        <taxon>Magnoliopsida</taxon>
        <taxon>eudicotyledons</taxon>
        <taxon>Gunneridae</taxon>
        <taxon>Pentapetalae</taxon>
        <taxon>asterids</taxon>
        <taxon>lamiids</taxon>
        <taxon>Solanales</taxon>
        <taxon>Solanaceae</taxon>
        <taxon>Solanoideae</taxon>
        <taxon>Solaneae</taxon>
        <taxon>Solanum</taxon>
    </lineage>
</organism>
<dbReference type="PANTHER" id="PTHR23198:SF19">
    <property type="entry name" value="NUCLEAR PORE COMPLEX PROTEIN NUP98A-LIKE ISOFORM X1"/>
    <property type="match status" value="1"/>
</dbReference>
<dbReference type="SUPFAM" id="SSF82215">
    <property type="entry name" value="C-terminal autoproteolytic domain of nucleoporin nup98"/>
    <property type="match status" value="1"/>
</dbReference>
<gene>
    <name evidence="11" type="ORF">MTR67_010499</name>
</gene>
<dbReference type="Gene3D" id="3.30.1610.10">
    <property type="entry name" value="Peptidase S59, nucleoporin"/>
    <property type="match status" value="1"/>
</dbReference>
<evidence type="ECO:0000313" key="12">
    <source>
        <dbReference type="Proteomes" id="UP001234989"/>
    </source>
</evidence>
<evidence type="ECO:0000256" key="5">
    <source>
        <dbReference type="ARBA" id="ARBA00023010"/>
    </source>
</evidence>
<dbReference type="GO" id="GO:0044614">
    <property type="term" value="C:nuclear pore cytoplasmic filaments"/>
    <property type="evidence" value="ECO:0007669"/>
    <property type="project" value="TreeGrafter"/>
</dbReference>
<comment type="subcellular location">
    <subcellularLocation>
        <location evidence="1">Nucleus</location>
        <location evidence="1">Nuclear pore complex</location>
    </subcellularLocation>
</comment>
<keyword evidence="5" id="KW-0811">Translocation</keyword>
<protein>
    <recommendedName>
        <fullName evidence="10">Peptidase S59 domain-containing protein</fullName>
    </recommendedName>
</protein>
<dbReference type="GO" id="GO:0017056">
    <property type="term" value="F:structural constituent of nuclear pore"/>
    <property type="evidence" value="ECO:0007669"/>
    <property type="project" value="InterPro"/>
</dbReference>
<dbReference type="GO" id="GO:0048573">
    <property type="term" value="P:photoperiodism, flowering"/>
    <property type="evidence" value="ECO:0007669"/>
    <property type="project" value="UniProtKB-ARBA"/>
</dbReference>
<dbReference type="Pfam" id="PF04096">
    <property type="entry name" value="Nucleoporin2"/>
    <property type="match status" value="1"/>
</dbReference>
<evidence type="ECO:0000256" key="3">
    <source>
        <dbReference type="ARBA" id="ARBA00022816"/>
    </source>
</evidence>
<dbReference type="EMBL" id="CP133613">
    <property type="protein sequence ID" value="WMV17114.1"/>
    <property type="molecule type" value="Genomic_DNA"/>
</dbReference>
<dbReference type="GO" id="GO:0051028">
    <property type="term" value="P:mRNA transport"/>
    <property type="evidence" value="ECO:0007669"/>
    <property type="project" value="UniProtKB-KW"/>
</dbReference>
<dbReference type="InterPro" id="IPR036903">
    <property type="entry name" value="Nup98_auto-Pept-S59_dom_sf"/>
</dbReference>
<feature type="compositionally biased region" description="Basic and acidic residues" evidence="9">
    <location>
        <begin position="792"/>
        <end position="825"/>
    </location>
</feature>
<feature type="domain" description="Peptidase S59" evidence="10">
    <location>
        <begin position="833"/>
        <end position="975"/>
    </location>
</feature>
<keyword evidence="2" id="KW-0813">Transport</keyword>
<dbReference type="GO" id="GO:0003723">
    <property type="term" value="F:RNA binding"/>
    <property type="evidence" value="ECO:0007669"/>
    <property type="project" value="TreeGrafter"/>
</dbReference>
<keyword evidence="3" id="KW-0509">mRNA transport</keyword>
<dbReference type="GO" id="GO:0000973">
    <property type="term" value="P:post-transcriptional tethering of RNA polymerase II gene DNA at nuclear periphery"/>
    <property type="evidence" value="ECO:0007669"/>
    <property type="project" value="TreeGrafter"/>
</dbReference>
<feature type="compositionally biased region" description="Polar residues" evidence="9">
    <location>
        <begin position="644"/>
        <end position="657"/>
    </location>
</feature>
<accession>A0AAF0Q555</accession>
<dbReference type="FunFam" id="3.30.1610.10:FF:000002">
    <property type="entry name" value="nuclear pore complex protein NUP98A"/>
    <property type="match status" value="1"/>
</dbReference>
<dbReference type="AlphaFoldDB" id="A0AAF0Q555"/>
<keyword evidence="4" id="KW-0653">Protein transport</keyword>
<evidence type="ECO:0000256" key="2">
    <source>
        <dbReference type="ARBA" id="ARBA00022448"/>
    </source>
</evidence>
<feature type="region of interest" description="Disordered" evidence="9">
    <location>
        <begin position="782"/>
        <end position="825"/>
    </location>
</feature>
<dbReference type="InterPro" id="IPR037665">
    <property type="entry name" value="Nucleoporin_S59-like"/>
</dbReference>
<evidence type="ECO:0000256" key="9">
    <source>
        <dbReference type="SAM" id="MobiDB-lite"/>
    </source>
</evidence>
<evidence type="ECO:0000256" key="6">
    <source>
        <dbReference type="ARBA" id="ARBA00023132"/>
    </source>
</evidence>
<evidence type="ECO:0000256" key="1">
    <source>
        <dbReference type="ARBA" id="ARBA00004567"/>
    </source>
</evidence>
<dbReference type="Gene3D" id="1.10.10.2360">
    <property type="match status" value="2"/>
</dbReference>
<keyword evidence="7" id="KW-0539">Nucleus</keyword>
<comment type="subunit">
    <text evidence="8">Part of the nuclear pore complex (NPC). The NPC has an eight-fold symmetrical structure comprising a central transport channel and two rings, the cytoplasmic and nuclear rings, to which eight filaments are attached. The cytoplasmic filaments have loose ends, while the nuclear filaments are joined in a distal ring, forming a nuclear basket. NPCs are highly dynamic in configuration and composition, and can be devided in 3 subcomplexes, the NUP62 subcomplex, the NUP107-160 subcomplex and the NUP93 subcomplex, containing approximately 30 different nucleoporin proteins.</text>
</comment>
<proteinExistence type="predicted"/>
<keyword evidence="6" id="KW-0906">Nuclear pore complex</keyword>
<evidence type="ECO:0000256" key="8">
    <source>
        <dbReference type="ARBA" id="ARBA00065263"/>
    </source>
</evidence>
<evidence type="ECO:0000313" key="11">
    <source>
        <dbReference type="EMBL" id="WMV17114.1"/>
    </source>
</evidence>
<dbReference type="GO" id="GO:0006606">
    <property type="term" value="P:protein import into nucleus"/>
    <property type="evidence" value="ECO:0007669"/>
    <property type="project" value="TreeGrafter"/>
</dbReference>
<dbReference type="GO" id="GO:0008139">
    <property type="term" value="F:nuclear localization sequence binding"/>
    <property type="evidence" value="ECO:0007669"/>
    <property type="project" value="TreeGrafter"/>
</dbReference>
<feature type="region of interest" description="Disordered" evidence="9">
    <location>
        <begin position="644"/>
        <end position="670"/>
    </location>
</feature>
<keyword evidence="12" id="KW-1185">Reference proteome</keyword>
<reference evidence="11" key="1">
    <citation type="submission" date="2023-08" db="EMBL/GenBank/DDBJ databases">
        <title>A de novo genome assembly of Solanum verrucosum Schlechtendal, a Mexican diploid species geographically isolated from the other diploid A-genome species in potato relatives.</title>
        <authorList>
            <person name="Hosaka K."/>
        </authorList>
    </citation>
    <scope>NUCLEOTIDE SEQUENCE</scope>
    <source>
        <tissue evidence="11">Young leaves</tissue>
    </source>
</reference>